<dbReference type="InterPro" id="IPR016036">
    <property type="entry name" value="Malonyl_transacylase_ACP-bd"/>
</dbReference>
<organism evidence="9 10">
    <name type="scientific">Vibrio cholerae</name>
    <dbReference type="NCBI Taxonomy" id="666"/>
    <lineage>
        <taxon>Bacteria</taxon>
        <taxon>Pseudomonadati</taxon>
        <taxon>Pseudomonadota</taxon>
        <taxon>Gammaproteobacteria</taxon>
        <taxon>Vibrionales</taxon>
        <taxon>Vibrionaceae</taxon>
        <taxon>Vibrio</taxon>
    </lineage>
</organism>
<dbReference type="PIRSF" id="PIRSF000446">
    <property type="entry name" value="Mct"/>
    <property type="match status" value="1"/>
</dbReference>
<evidence type="ECO:0000256" key="1">
    <source>
        <dbReference type="ARBA" id="ARBA00013258"/>
    </source>
</evidence>
<keyword evidence="3 6" id="KW-0808">Transferase</keyword>
<evidence type="ECO:0000256" key="3">
    <source>
        <dbReference type="ARBA" id="ARBA00022679"/>
    </source>
</evidence>
<dbReference type="SUPFAM" id="SSF52151">
    <property type="entry name" value="FabD/lysophospholipase-like"/>
    <property type="match status" value="1"/>
</dbReference>
<dbReference type="Proteomes" id="UP000266701">
    <property type="component" value="Unassembled WGS sequence"/>
</dbReference>
<evidence type="ECO:0000256" key="2">
    <source>
        <dbReference type="ARBA" id="ARBA00018953"/>
    </source>
</evidence>
<keyword evidence="4 6" id="KW-0012">Acyltransferase</keyword>
<evidence type="ECO:0000256" key="5">
    <source>
        <dbReference type="ARBA" id="ARBA00048462"/>
    </source>
</evidence>
<dbReference type="InterPro" id="IPR024925">
    <property type="entry name" value="Malonyl_CoA-ACP_transAc"/>
</dbReference>
<dbReference type="PANTHER" id="PTHR42681">
    <property type="entry name" value="MALONYL-COA-ACYL CARRIER PROTEIN TRANSACYLASE, MITOCHONDRIAL"/>
    <property type="match status" value="1"/>
</dbReference>
<comment type="similarity">
    <text evidence="6">Belongs to the fabD family.</text>
</comment>
<dbReference type="GO" id="GO:0004314">
    <property type="term" value="F:[acyl-carrier-protein] S-malonyltransferase activity"/>
    <property type="evidence" value="ECO:0007669"/>
    <property type="project" value="UniProtKB-EC"/>
</dbReference>
<sequence length="293" mass="32392">MEILMFPGQGSQHPGMGKDLFERYPTQCRDAEEILGYDLVDLCLQGREGRLNQTACTQPALYFVCCLTYLDYLSQSGRRFHDSFDGRLLGHSLGLFPALFAAGVFDLMTGLRIVAKRGELMQAIHGGGMLAVLGVSADRLREKLIQLDCFDVDVANDNAPGQVVLSGQEARMRQLSPRLEKDGLRCVSLPVSGAFHSRYMEPCRVEFIEFLLGLDLHAPQKTVISSASGDAIGGEHLIEEMAFQLVKPVRWSLTIQSLLRRYPQARFVELGPGRVLTNLQGKIQHAVATQAQA</sequence>
<comment type="catalytic activity">
    <reaction evidence="5 6">
        <text>holo-[ACP] + malonyl-CoA = malonyl-[ACP] + CoA</text>
        <dbReference type="Rhea" id="RHEA:41792"/>
        <dbReference type="Rhea" id="RHEA-COMP:9623"/>
        <dbReference type="Rhea" id="RHEA-COMP:9685"/>
        <dbReference type="ChEBI" id="CHEBI:57287"/>
        <dbReference type="ChEBI" id="CHEBI:57384"/>
        <dbReference type="ChEBI" id="CHEBI:64479"/>
        <dbReference type="ChEBI" id="CHEBI:78449"/>
        <dbReference type="EC" id="2.3.1.39"/>
    </reaction>
</comment>
<dbReference type="InterPro" id="IPR016035">
    <property type="entry name" value="Acyl_Trfase/lysoPLipase"/>
</dbReference>
<dbReference type="PANTHER" id="PTHR42681:SF1">
    <property type="entry name" value="MALONYL-COA-ACYL CARRIER PROTEIN TRANSACYLASE, MITOCHONDRIAL"/>
    <property type="match status" value="1"/>
</dbReference>
<name>A0A395TP22_VIBCL</name>
<feature type="active site" evidence="7">
    <location>
        <position position="92"/>
    </location>
</feature>
<dbReference type="Pfam" id="PF00698">
    <property type="entry name" value="Acyl_transf_1"/>
    <property type="match status" value="1"/>
</dbReference>
<gene>
    <name evidence="9" type="ORF">BC353_13995</name>
</gene>
<feature type="domain" description="Malonyl-CoA:ACP transacylase (MAT)" evidence="8">
    <location>
        <begin position="5"/>
        <end position="292"/>
    </location>
</feature>
<dbReference type="GO" id="GO:0006633">
    <property type="term" value="P:fatty acid biosynthetic process"/>
    <property type="evidence" value="ECO:0007669"/>
    <property type="project" value="TreeGrafter"/>
</dbReference>
<reference evidence="9 10" key="1">
    <citation type="journal article" date="2017" name="Emerg. Infect. Dis.">
        <title>Carbapenemase VCC-1-Producing Vibrio cholerae in Coastal Waters of Germany.</title>
        <authorList>
            <person name="Hammerl J.A."/>
            <person name="Jackel C."/>
            <person name="Bortolaia V."/>
            <person name="Schwartz K."/>
            <person name="Bier N."/>
            <person name="Hendriksen R.S."/>
            <person name="Guerra B."/>
            <person name="Strauch E."/>
        </authorList>
    </citation>
    <scope>NUCLEOTIDE SEQUENCE [LARGE SCALE GENOMIC DNA]</scope>
    <source>
        <strain evidence="9 10">VN-2825</strain>
    </source>
</reference>
<dbReference type="AlphaFoldDB" id="A0A395TP22"/>
<feature type="active site" evidence="7">
    <location>
        <position position="196"/>
    </location>
</feature>
<dbReference type="InterPro" id="IPR001227">
    <property type="entry name" value="Ac_transferase_dom_sf"/>
</dbReference>
<dbReference type="InterPro" id="IPR050858">
    <property type="entry name" value="Mal-CoA-ACP_Trans/PKS_FabD"/>
</dbReference>
<protein>
    <recommendedName>
        <fullName evidence="2 6">Malonyl CoA-acyl carrier protein transacylase</fullName>
        <ecNumber evidence="1 6">2.3.1.39</ecNumber>
    </recommendedName>
</protein>
<dbReference type="Gene3D" id="3.40.366.10">
    <property type="entry name" value="Malonyl-Coenzyme A Acyl Carrier Protein, domain 2"/>
    <property type="match status" value="1"/>
</dbReference>
<evidence type="ECO:0000256" key="6">
    <source>
        <dbReference type="PIRNR" id="PIRNR000446"/>
    </source>
</evidence>
<dbReference type="Gene3D" id="3.30.70.250">
    <property type="entry name" value="Malonyl-CoA ACP transacylase, ACP-binding"/>
    <property type="match status" value="1"/>
</dbReference>
<evidence type="ECO:0000256" key="7">
    <source>
        <dbReference type="PIRSR" id="PIRSR000446-1"/>
    </source>
</evidence>
<dbReference type="EMBL" id="MCBA01000148">
    <property type="protein sequence ID" value="RGP86497.1"/>
    <property type="molecule type" value="Genomic_DNA"/>
</dbReference>
<comment type="caution">
    <text evidence="9">The sequence shown here is derived from an EMBL/GenBank/DDBJ whole genome shotgun (WGS) entry which is preliminary data.</text>
</comment>
<accession>A0A395TP22</accession>
<evidence type="ECO:0000256" key="4">
    <source>
        <dbReference type="ARBA" id="ARBA00023315"/>
    </source>
</evidence>
<evidence type="ECO:0000313" key="10">
    <source>
        <dbReference type="Proteomes" id="UP000266701"/>
    </source>
</evidence>
<evidence type="ECO:0000259" key="8">
    <source>
        <dbReference type="SMART" id="SM00827"/>
    </source>
</evidence>
<evidence type="ECO:0000313" key="9">
    <source>
        <dbReference type="EMBL" id="RGP86497.1"/>
    </source>
</evidence>
<proteinExistence type="inferred from homology"/>
<dbReference type="EC" id="2.3.1.39" evidence="1 6"/>
<dbReference type="GO" id="GO:0005829">
    <property type="term" value="C:cytosol"/>
    <property type="evidence" value="ECO:0007669"/>
    <property type="project" value="TreeGrafter"/>
</dbReference>
<dbReference type="SUPFAM" id="SSF55048">
    <property type="entry name" value="Probable ACP-binding domain of malonyl-CoA ACP transacylase"/>
    <property type="match status" value="1"/>
</dbReference>
<dbReference type="SMART" id="SM00827">
    <property type="entry name" value="PKS_AT"/>
    <property type="match status" value="1"/>
</dbReference>
<dbReference type="InterPro" id="IPR014043">
    <property type="entry name" value="Acyl_transferase_dom"/>
</dbReference>